<dbReference type="CDD" id="cd08276">
    <property type="entry name" value="MDR7"/>
    <property type="match status" value="1"/>
</dbReference>
<feature type="domain" description="Enoyl reductase (ER)" evidence="1">
    <location>
        <begin position="11"/>
        <end position="352"/>
    </location>
</feature>
<sequence length="362" mass="38489">MKYITIRLAEGVPGEVYHPLVLCTTPVPVPHGREVLVKMAAASLNHRDFFIRKHLYPGTTDGVPLLSDGAGTVVAVGEAASPDWLHKRVVINPGSGWKDSRAGPEAPSGWYSLLGGTKYNDKGTLTEYLTVDEGEIEEAPAHLSDVEAAALPVTALTAWRALVTKAGEEGSGKGATVLVTGIGGGVALMALKFAIARGADVWVTSSSAHKIRRAVELGARGGVNYREARWPETLLGLLPSERRRFDAIIDGAGGDIVEKSVQLLKPGGVVVVYGMTLAPKMDFTMKAVLKNIDVKGSTMGSRKEFRDMINFVKQSGMRPVVSKVVGGIGNLDAIEGLFQEIGAGNQFGKLVIKIKPDINSKL</sequence>
<name>A0ABQ8GAP8_9PEZI</name>
<gene>
    <name evidence="2" type="ORF">B0J12DRAFT_624690</name>
</gene>
<dbReference type="SMART" id="SM00829">
    <property type="entry name" value="PKS_ER"/>
    <property type="match status" value="1"/>
</dbReference>
<dbReference type="SUPFAM" id="SSF50129">
    <property type="entry name" value="GroES-like"/>
    <property type="match status" value="1"/>
</dbReference>
<proteinExistence type="predicted"/>
<evidence type="ECO:0000259" key="1">
    <source>
        <dbReference type="SMART" id="SM00829"/>
    </source>
</evidence>
<dbReference type="Proteomes" id="UP000774617">
    <property type="component" value="Unassembled WGS sequence"/>
</dbReference>
<dbReference type="PANTHER" id="PTHR45033:SF3">
    <property type="entry name" value="DEHYDROGENASE, PUTATIVE (AFU_ORTHOLOGUE AFUA_2G13270)-RELATED"/>
    <property type="match status" value="1"/>
</dbReference>
<comment type="caution">
    <text evidence="2">The sequence shown here is derived from an EMBL/GenBank/DDBJ whole genome shotgun (WGS) entry which is preliminary data.</text>
</comment>
<dbReference type="InterPro" id="IPR013154">
    <property type="entry name" value="ADH-like_N"/>
</dbReference>
<dbReference type="PANTHER" id="PTHR45033">
    <property type="match status" value="1"/>
</dbReference>
<dbReference type="InterPro" id="IPR052711">
    <property type="entry name" value="Zinc_ADH-like"/>
</dbReference>
<dbReference type="Gene3D" id="3.40.50.720">
    <property type="entry name" value="NAD(P)-binding Rossmann-like Domain"/>
    <property type="match status" value="1"/>
</dbReference>
<accession>A0ABQ8GAP8</accession>
<dbReference type="InterPro" id="IPR013149">
    <property type="entry name" value="ADH-like_C"/>
</dbReference>
<dbReference type="EMBL" id="JAGTJR010000013">
    <property type="protein sequence ID" value="KAH7050157.1"/>
    <property type="molecule type" value="Genomic_DNA"/>
</dbReference>
<dbReference type="InterPro" id="IPR036291">
    <property type="entry name" value="NAD(P)-bd_dom_sf"/>
</dbReference>
<evidence type="ECO:0000313" key="2">
    <source>
        <dbReference type="EMBL" id="KAH7050157.1"/>
    </source>
</evidence>
<dbReference type="Gene3D" id="3.90.180.10">
    <property type="entry name" value="Medium-chain alcohol dehydrogenases, catalytic domain"/>
    <property type="match status" value="1"/>
</dbReference>
<organism evidence="2 3">
    <name type="scientific">Macrophomina phaseolina</name>
    <dbReference type="NCBI Taxonomy" id="35725"/>
    <lineage>
        <taxon>Eukaryota</taxon>
        <taxon>Fungi</taxon>
        <taxon>Dikarya</taxon>
        <taxon>Ascomycota</taxon>
        <taxon>Pezizomycotina</taxon>
        <taxon>Dothideomycetes</taxon>
        <taxon>Dothideomycetes incertae sedis</taxon>
        <taxon>Botryosphaeriales</taxon>
        <taxon>Botryosphaeriaceae</taxon>
        <taxon>Macrophomina</taxon>
    </lineage>
</organism>
<protein>
    <submittedName>
        <fullName evidence="2">Alcohol dehydrogenase</fullName>
    </submittedName>
</protein>
<dbReference type="Pfam" id="PF00107">
    <property type="entry name" value="ADH_zinc_N"/>
    <property type="match status" value="1"/>
</dbReference>
<keyword evidence="3" id="KW-1185">Reference proteome</keyword>
<dbReference type="SUPFAM" id="SSF51735">
    <property type="entry name" value="NAD(P)-binding Rossmann-fold domains"/>
    <property type="match status" value="1"/>
</dbReference>
<dbReference type="Pfam" id="PF08240">
    <property type="entry name" value="ADH_N"/>
    <property type="match status" value="1"/>
</dbReference>
<dbReference type="InterPro" id="IPR020843">
    <property type="entry name" value="ER"/>
</dbReference>
<reference evidence="2 3" key="1">
    <citation type="journal article" date="2021" name="Nat. Commun.">
        <title>Genetic determinants of endophytism in the Arabidopsis root mycobiome.</title>
        <authorList>
            <person name="Mesny F."/>
            <person name="Miyauchi S."/>
            <person name="Thiergart T."/>
            <person name="Pickel B."/>
            <person name="Atanasova L."/>
            <person name="Karlsson M."/>
            <person name="Huettel B."/>
            <person name="Barry K.W."/>
            <person name="Haridas S."/>
            <person name="Chen C."/>
            <person name="Bauer D."/>
            <person name="Andreopoulos W."/>
            <person name="Pangilinan J."/>
            <person name="LaButti K."/>
            <person name="Riley R."/>
            <person name="Lipzen A."/>
            <person name="Clum A."/>
            <person name="Drula E."/>
            <person name="Henrissat B."/>
            <person name="Kohler A."/>
            <person name="Grigoriev I.V."/>
            <person name="Martin F.M."/>
            <person name="Hacquard S."/>
        </authorList>
    </citation>
    <scope>NUCLEOTIDE SEQUENCE [LARGE SCALE GENOMIC DNA]</scope>
    <source>
        <strain evidence="2 3">MPI-SDFR-AT-0080</strain>
    </source>
</reference>
<evidence type="ECO:0000313" key="3">
    <source>
        <dbReference type="Proteomes" id="UP000774617"/>
    </source>
</evidence>
<dbReference type="InterPro" id="IPR011032">
    <property type="entry name" value="GroES-like_sf"/>
</dbReference>